<evidence type="ECO:0000313" key="4">
    <source>
        <dbReference type="Proteomes" id="UP000000763"/>
    </source>
</evidence>
<gene>
    <name evidence="2" type="ORF">OJ1150_A11.1</name>
    <name evidence="3" type="ORF">P0439B07.16</name>
</gene>
<evidence type="ECO:0000313" key="3">
    <source>
        <dbReference type="EMBL" id="BAD10391.1"/>
    </source>
</evidence>
<accession>Q6Z0S0</accession>
<reference evidence="2" key="1">
    <citation type="submission" date="2001-07" db="EMBL/GenBank/DDBJ databases">
        <title>Oryza sativa nipponbare(GA3) genomic DNA, chromosome 8, BAC clone:OJ1150_A11.</title>
        <authorList>
            <person name="Sasaki T."/>
            <person name="Matsumoto T."/>
            <person name="Yamamoto K."/>
        </authorList>
    </citation>
    <scope>NUCLEOTIDE SEQUENCE</scope>
</reference>
<proteinExistence type="predicted"/>
<dbReference type="EMBL" id="AP005480">
    <property type="protein sequence ID" value="BAD10391.1"/>
    <property type="molecule type" value="Genomic_DNA"/>
</dbReference>
<feature type="transmembrane region" description="Helical" evidence="1">
    <location>
        <begin position="131"/>
        <end position="150"/>
    </location>
</feature>
<reference evidence="4" key="4">
    <citation type="journal article" date="2008" name="Nucleic Acids Res.">
        <title>The rice annotation project database (RAP-DB): 2008 update.</title>
        <authorList>
            <consortium name="The rice annotation project (RAP)"/>
        </authorList>
    </citation>
    <scope>GENOME REANNOTATION</scope>
    <source>
        <strain evidence="4">cv. Nipponbare</strain>
    </source>
</reference>
<dbReference type="AlphaFoldDB" id="Q6Z0S0"/>
<organism evidence="3 4">
    <name type="scientific">Oryza sativa subsp. japonica</name>
    <name type="common">Rice</name>
    <dbReference type="NCBI Taxonomy" id="39947"/>
    <lineage>
        <taxon>Eukaryota</taxon>
        <taxon>Viridiplantae</taxon>
        <taxon>Streptophyta</taxon>
        <taxon>Embryophyta</taxon>
        <taxon>Tracheophyta</taxon>
        <taxon>Spermatophyta</taxon>
        <taxon>Magnoliopsida</taxon>
        <taxon>Liliopsida</taxon>
        <taxon>Poales</taxon>
        <taxon>Poaceae</taxon>
        <taxon>BOP clade</taxon>
        <taxon>Oryzoideae</taxon>
        <taxon>Oryzeae</taxon>
        <taxon>Oryzinae</taxon>
        <taxon>Oryza</taxon>
        <taxon>Oryza sativa</taxon>
    </lineage>
</organism>
<name>Q6Z0S0_ORYSJ</name>
<reference evidence="4" key="3">
    <citation type="journal article" date="2005" name="Nature">
        <title>The map-based sequence of the rice genome.</title>
        <authorList>
            <consortium name="International rice genome sequencing project (IRGSP)"/>
            <person name="Matsumoto T."/>
            <person name="Wu J."/>
            <person name="Kanamori H."/>
            <person name="Katayose Y."/>
            <person name="Fujisawa M."/>
            <person name="Namiki N."/>
            <person name="Mizuno H."/>
            <person name="Yamamoto K."/>
            <person name="Antonio B.A."/>
            <person name="Baba T."/>
            <person name="Sakata K."/>
            <person name="Nagamura Y."/>
            <person name="Aoki H."/>
            <person name="Arikawa K."/>
            <person name="Arita K."/>
            <person name="Bito T."/>
            <person name="Chiden Y."/>
            <person name="Fujitsuka N."/>
            <person name="Fukunaka R."/>
            <person name="Hamada M."/>
            <person name="Harada C."/>
            <person name="Hayashi A."/>
            <person name="Hijishita S."/>
            <person name="Honda M."/>
            <person name="Hosokawa S."/>
            <person name="Ichikawa Y."/>
            <person name="Idonuma A."/>
            <person name="Iijima M."/>
            <person name="Ikeda M."/>
            <person name="Ikeno M."/>
            <person name="Ito K."/>
            <person name="Ito S."/>
            <person name="Ito T."/>
            <person name="Ito Y."/>
            <person name="Ito Y."/>
            <person name="Iwabuchi A."/>
            <person name="Kamiya K."/>
            <person name="Karasawa W."/>
            <person name="Kurita K."/>
            <person name="Katagiri S."/>
            <person name="Kikuta A."/>
            <person name="Kobayashi H."/>
            <person name="Kobayashi N."/>
            <person name="Machita K."/>
            <person name="Maehara T."/>
            <person name="Masukawa M."/>
            <person name="Mizubayashi T."/>
            <person name="Mukai Y."/>
            <person name="Nagasaki H."/>
            <person name="Nagata Y."/>
            <person name="Naito S."/>
            <person name="Nakashima M."/>
            <person name="Nakama Y."/>
            <person name="Nakamichi Y."/>
            <person name="Nakamura M."/>
            <person name="Meguro A."/>
            <person name="Negishi M."/>
            <person name="Ohta I."/>
            <person name="Ohta T."/>
            <person name="Okamoto M."/>
            <person name="Ono N."/>
            <person name="Saji S."/>
            <person name="Sakaguchi M."/>
            <person name="Sakai K."/>
            <person name="Shibata M."/>
            <person name="Shimokawa T."/>
            <person name="Song J."/>
            <person name="Takazaki Y."/>
            <person name="Terasawa K."/>
            <person name="Tsugane M."/>
            <person name="Tsuji K."/>
            <person name="Ueda S."/>
            <person name="Waki K."/>
            <person name="Yamagata H."/>
            <person name="Yamamoto M."/>
            <person name="Yamamoto S."/>
            <person name="Yamane H."/>
            <person name="Yoshiki S."/>
            <person name="Yoshihara R."/>
            <person name="Yukawa K."/>
            <person name="Zhong H."/>
            <person name="Yano M."/>
            <person name="Yuan Q."/>
            <person name="Ouyang S."/>
            <person name="Liu J."/>
            <person name="Jones K.M."/>
            <person name="Gansberger K."/>
            <person name="Moffat K."/>
            <person name="Hill J."/>
            <person name="Bera J."/>
            <person name="Fadrosh D."/>
            <person name="Jin S."/>
            <person name="Johri S."/>
            <person name="Kim M."/>
            <person name="Overton L."/>
            <person name="Reardon M."/>
            <person name="Tsitrin T."/>
            <person name="Vuong H."/>
            <person name="Weaver B."/>
            <person name="Ciecko A."/>
            <person name="Tallon L."/>
            <person name="Jackson J."/>
            <person name="Pai G."/>
            <person name="Aken S.V."/>
            <person name="Utterback T."/>
            <person name="Reidmuller S."/>
            <person name="Feldblyum T."/>
            <person name="Hsiao J."/>
            <person name="Zismann V."/>
            <person name="Iobst S."/>
            <person name="de Vazeille A.R."/>
            <person name="Buell C.R."/>
            <person name="Ying K."/>
            <person name="Li Y."/>
            <person name="Lu T."/>
            <person name="Huang Y."/>
            <person name="Zhao Q."/>
            <person name="Feng Q."/>
            <person name="Zhang L."/>
            <person name="Zhu J."/>
            <person name="Weng Q."/>
            <person name="Mu J."/>
            <person name="Lu Y."/>
            <person name="Fan D."/>
            <person name="Liu Y."/>
            <person name="Guan J."/>
            <person name="Zhang Y."/>
            <person name="Yu S."/>
            <person name="Liu X."/>
            <person name="Zhang Y."/>
            <person name="Hong G."/>
            <person name="Han B."/>
            <person name="Choisne N."/>
            <person name="Demange N."/>
            <person name="Orjeda G."/>
            <person name="Samain S."/>
            <person name="Cattolico L."/>
            <person name="Pelletier E."/>
            <person name="Couloux A."/>
            <person name="Segurens B."/>
            <person name="Wincker P."/>
            <person name="D'Hont A."/>
            <person name="Scarpelli C."/>
            <person name="Weissenbach J."/>
            <person name="Salanoubat M."/>
            <person name="Quetier F."/>
            <person name="Yu Y."/>
            <person name="Kim H.R."/>
            <person name="Rambo T."/>
            <person name="Currie J."/>
            <person name="Collura K."/>
            <person name="Luo M."/>
            <person name="Yang T."/>
            <person name="Ammiraju J.S.S."/>
            <person name="Engler F."/>
            <person name="Soderlund C."/>
            <person name="Wing R.A."/>
            <person name="Palmer L.E."/>
            <person name="de la Bastide M."/>
            <person name="Spiegel L."/>
            <person name="Nascimento L."/>
            <person name="Zutavern T."/>
            <person name="O'Shaughnessy A."/>
            <person name="Dike S."/>
            <person name="Dedhia N."/>
            <person name="Preston R."/>
            <person name="Balija V."/>
            <person name="McCombie W.R."/>
            <person name="Chow T."/>
            <person name="Chen H."/>
            <person name="Chung M."/>
            <person name="Chen C."/>
            <person name="Shaw J."/>
            <person name="Wu H."/>
            <person name="Hsiao K."/>
            <person name="Chao Y."/>
            <person name="Chu M."/>
            <person name="Cheng C."/>
            <person name="Hour A."/>
            <person name="Lee P."/>
            <person name="Lin S."/>
            <person name="Lin Y."/>
            <person name="Liou J."/>
            <person name="Liu S."/>
            <person name="Hsing Y."/>
            <person name="Raghuvanshi S."/>
            <person name="Mohanty A."/>
            <person name="Bharti A.K."/>
            <person name="Gaur A."/>
            <person name="Gupta V."/>
            <person name="Kumar D."/>
            <person name="Ravi V."/>
            <person name="Vij S."/>
            <person name="Kapur A."/>
            <person name="Khurana P."/>
            <person name="Khurana P."/>
            <person name="Khurana J.P."/>
            <person name="Tyagi A.K."/>
            <person name="Gaikwad K."/>
            <person name="Singh A."/>
            <person name="Dalal V."/>
            <person name="Srivastava S."/>
            <person name="Dixit A."/>
            <person name="Pal A.K."/>
            <person name="Ghazi I.A."/>
            <person name="Yadav M."/>
            <person name="Pandit A."/>
            <person name="Bhargava A."/>
            <person name="Sureshbabu K."/>
            <person name="Batra K."/>
            <person name="Sharma T.R."/>
            <person name="Mohapatra T."/>
            <person name="Singh N.K."/>
            <person name="Messing J."/>
            <person name="Nelson A.B."/>
            <person name="Fuks G."/>
            <person name="Kavchok S."/>
            <person name="Keizer G."/>
            <person name="Linton E."/>
            <person name="Llaca V."/>
            <person name="Song R."/>
            <person name="Tanyolac B."/>
            <person name="Young S."/>
            <person name="Ho-Il K."/>
            <person name="Hahn J.H."/>
            <person name="Sangsakoo G."/>
            <person name="Vanavichit A."/>
            <person name="de Mattos Luiz.A.T."/>
            <person name="Zimmer P.D."/>
            <person name="Malone G."/>
            <person name="Dellagostin O."/>
            <person name="de Oliveira A.C."/>
            <person name="Bevan M."/>
            <person name="Bancroft I."/>
            <person name="Minx P."/>
            <person name="Cordum H."/>
            <person name="Wilson R."/>
            <person name="Cheng Z."/>
            <person name="Jin W."/>
            <person name="Jiang J."/>
            <person name="Leong S.A."/>
            <person name="Iwama H."/>
            <person name="Gojobori T."/>
            <person name="Itoh T."/>
            <person name="Niimura Y."/>
            <person name="Fujii Y."/>
            <person name="Habara T."/>
            <person name="Sakai H."/>
            <person name="Sato Y."/>
            <person name="Wilson G."/>
            <person name="Kumar K."/>
            <person name="McCouch S."/>
            <person name="Juretic N."/>
            <person name="Hoen D."/>
            <person name="Wright S."/>
            <person name="Bruskiewich R."/>
            <person name="Bureau T."/>
            <person name="Miyao A."/>
            <person name="Hirochika H."/>
            <person name="Nishikawa T."/>
            <person name="Kadowaki K."/>
            <person name="Sugiura M."/>
            <person name="Burr B."/>
            <person name="Sasaki T."/>
        </authorList>
    </citation>
    <scope>NUCLEOTIDE SEQUENCE [LARGE SCALE GENOMIC DNA]</scope>
    <source>
        <strain evidence="4">cv. Nipponbare</strain>
    </source>
</reference>
<keyword evidence="1" id="KW-1133">Transmembrane helix</keyword>
<sequence length="161" mass="17948">MAPTKEGIQVREVLAMINFMEERLMAVMEQLDTKVNEMEIIGKQVYMIASKLEQQGSERCSGPAESGAGYWYREVPKRTPSVGRIGSGESFDARWWGRGGENADFSPQKAHRCAASVLATKSSPSWRRRRLLLLRCVAGVLSLFALPWLVCPFGLRCATPP</sequence>
<dbReference type="Proteomes" id="UP000000763">
    <property type="component" value="Chromosome 8"/>
</dbReference>
<keyword evidence="1" id="KW-0472">Membrane</keyword>
<keyword evidence="1" id="KW-0812">Transmembrane</keyword>
<evidence type="ECO:0000256" key="1">
    <source>
        <dbReference type="SAM" id="Phobius"/>
    </source>
</evidence>
<protein>
    <submittedName>
        <fullName evidence="3">Uncharacterized protein</fullName>
    </submittedName>
</protein>
<evidence type="ECO:0000313" key="2">
    <source>
        <dbReference type="EMBL" id="BAD09064.1"/>
    </source>
</evidence>
<dbReference type="EMBL" id="AP003928">
    <property type="protein sequence ID" value="BAD09064.1"/>
    <property type="molecule type" value="Genomic_DNA"/>
</dbReference>
<reference evidence="3" key="2">
    <citation type="submission" date="2002-06" db="EMBL/GenBank/DDBJ databases">
        <title>Oryza sativa nipponbare(GA3) genomic DNA, chromosome 8, PAC clone:P0439B07.</title>
        <authorList>
            <person name="Sasaki T."/>
            <person name="Matsumoto T."/>
            <person name="Katayose Y."/>
        </authorList>
    </citation>
    <scope>NUCLEOTIDE SEQUENCE</scope>
</reference>